<dbReference type="Proteomes" id="UP000177408">
    <property type="component" value="Unassembled WGS sequence"/>
</dbReference>
<protein>
    <recommendedName>
        <fullName evidence="1">Glycosyl transferase family 1 domain-containing protein</fullName>
    </recommendedName>
</protein>
<evidence type="ECO:0000313" key="2">
    <source>
        <dbReference type="EMBL" id="OGY58062.1"/>
    </source>
</evidence>
<dbReference type="InterPro" id="IPR001296">
    <property type="entry name" value="Glyco_trans_1"/>
</dbReference>
<dbReference type="GO" id="GO:0016757">
    <property type="term" value="F:glycosyltransferase activity"/>
    <property type="evidence" value="ECO:0007669"/>
    <property type="project" value="InterPro"/>
</dbReference>
<dbReference type="EMBL" id="MHIR01000007">
    <property type="protein sequence ID" value="OGY58062.1"/>
    <property type="molecule type" value="Genomic_DNA"/>
</dbReference>
<feature type="domain" description="Glycosyl transferase family 1" evidence="1">
    <location>
        <begin position="315"/>
        <end position="480"/>
    </location>
</feature>
<dbReference type="PANTHER" id="PTHR12526">
    <property type="entry name" value="GLYCOSYLTRANSFERASE"/>
    <property type="match status" value="1"/>
</dbReference>
<dbReference type="Pfam" id="PF00534">
    <property type="entry name" value="Glycos_transf_1"/>
    <property type="match status" value="1"/>
</dbReference>
<dbReference type="AlphaFoldDB" id="A0A1G1Z0C8"/>
<gene>
    <name evidence="2" type="ORF">A3H67_01180</name>
</gene>
<evidence type="ECO:0000313" key="3">
    <source>
        <dbReference type="Proteomes" id="UP000177408"/>
    </source>
</evidence>
<evidence type="ECO:0000259" key="1">
    <source>
        <dbReference type="Pfam" id="PF00534"/>
    </source>
</evidence>
<name>A0A1G1Z0C8_9BACT</name>
<proteinExistence type="predicted"/>
<reference evidence="2 3" key="1">
    <citation type="journal article" date="2016" name="Nat. Commun.">
        <title>Thousands of microbial genomes shed light on interconnected biogeochemical processes in an aquifer system.</title>
        <authorList>
            <person name="Anantharaman K."/>
            <person name="Brown C.T."/>
            <person name="Hug L.A."/>
            <person name="Sharon I."/>
            <person name="Castelle C.J."/>
            <person name="Probst A.J."/>
            <person name="Thomas B.C."/>
            <person name="Singh A."/>
            <person name="Wilkins M.J."/>
            <person name="Karaoz U."/>
            <person name="Brodie E.L."/>
            <person name="Williams K.H."/>
            <person name="Hubbard S.S."/>
            <person name="Banfield J.F."/>
        </authorList>
    </citation>
    <scope>NUCLEOTIDE SEQUENCE [LARGE SCALE GENOMIC DNA]</scope>
</reference>
<dbReference type="SUPFAM" id="SSF53756">
    <property type="entry name" value="UDP-Glycosyltransferase/glycogen phosphorylase"/>
    <property type="match status" value="1"/>
</dbReference>
<organism evidence="2 3">
    <name type="scientific">Candidatus Buchananbacteria bacterium RIFCSPLOWO2_02_FULL_46_11b</name>
    <dbReference type="NCBI Taxonomy" id="1797548"/>
    <lineage>
        <taxon>Bacteria</taxon>
        <taxon>Candidatus Buchananiibacteriota</taxon>
    </lineage>
</organism>
<sequence length="509" mass="58458">MKIAFLTEKIEPKAEAEIKLLEDNGFEVLVFDSKNLEGRLINQRKDLDLIYVWQAIGLAGLAAKIKFILQTALVYRQNEKISFNQDQKKAAKYLFAEADKILLADNDFVSDWQAMNLDLYEQKLVLPSADEKIAGLFEDLIKANKNYDLRICYFGSFDQYYTRNRILLKGLPRNQVKVIKVNDRSAKLAKFFKLWRMHRKIKNDYDLMFVAFQGQLIMPLAWLLARLNKKKIVFDAIFSIYDSVVLDRKEVSPRTFRAKYLHFLDWLACRLADIVIVHTKFHKEFFIEEFGLKNRADKIVTLYVGADNELLFPRPELAPKADPFVVHFHGSYSPAQGLEHVIIGAAKILKEENIVFNLIGRGQSYQEVKNKAAEWQLNKVNFIKPVPYRVLGKYMNQSDVCLGSFGVSPKITRVVPLKVFEALACGRALITARTPAILELLTEGENCLLTEMGEPQDLAEKILYLKNNPAVKEKIAKNGYDLFVNNLSPNASANKLKKIFLSLYETNQR</sequence>
<dbReference type="Gene3D" id="3.40.50.2000">
    <property type="entry name" value="Glycogen Phosphorylase B"/>
    <property type="match status" value="2"/>
</dbReference>
<accession>A0A1G1Z0C8</accession>
<comment type="caution">
    <text evidence="2">The sequence shown here is derived from an EMBL/GenBank/DDBJ whole genome shotgun (WGS) entry which is preliminary data.</text>
</comment>